<dbReference type="Proteomes" id="UP000504635">
    <property type="component" value="Unplaced"/>
</dbReference>
<keyword evidence="2" id="KW-0732">Signal</keyword>
<evidence type="ECO:0000256" key="1">
    <source>
        <dbReference type="SAM" id="MobiDB-lite"/>
    </source>
</evidence>
<reference evidence="4" key="1">
    <citation type="submission" date="2025-08" db="UniProtKB">
        <authorList>
            <consortium name="RefSeq"/>
        </authorList>
    </citation>
    <scope>IDENTIFICATION</scope>
    <source>
        <tissue evidence="4">Gonads</tissue>
    </source>
</reference>
<dbReference type="KEGG" id="soy:115883059"/>
<evidence type="ECO:0000313" key="3">
    <source>
        <dbReference type="Proteomes" id="UP000504635"/>
    </source>
</evidence>
<accession>A0A6J2Y2H9</accession>
<organism evidence="3 4">
    <name type="scientific">Sitophilus oryzae</name>
    <name type="common">Rice weevil</name>
    <name type="synonym">Curculio oryzae</name>
    <dbReference type="NCBI Taxonomy" id="7048"/>
    <lineage>
        <taxon>Eukaryota</taxon>
        <taxon>Metazoa</taxon>
        <taxon>Ecdysozoa</taxon>
        <taxon>Arthropoda</taxon>
        <taxon>Hexapoda</taxon>
        <taxon>Insecta</taxon>
        <taxon>Pterygota</taxon>
        <taxon>Neoptera</taxon>
        <taxon>Endopterygota</taxon>
        <taxon>Coleoptera</taxon>
        <taxon>Polyphaga</taxon>
        <taxon>Cucujiformia</taxon>
        <taxon>Curculionidae</taxon>
        <taxon>Dryophthorinae</taxon>
        <taxon>Sitophilus</taxon>
    </lineage>
</organism>
<feature type="chain" id="PRO_5026924148" evidence="2">
    <location>
        <begin position="21"/>
        <end position="140"/>
    </location>
</feature>
<evidence type="ECO:0000313" key="4">
    <source>
        <dbReference type="RefSeq" id="XP_030757195.1"/>
    </source>
</evidence>
<gene>
    <name evidence="4" type="primary">LOC115883059</name>
</gene>
<feature type="region of interest" description="Disordered" evidence="1">
    <location>
        <begin position="35"/>
        <end position="115"/>
    </location>
</feature>
<feature type="compositionally biased region" description="Acidic residues" evidence="1">
    <location>
        <begin position="98"/>
        <end position="115"/>
    </location>
</feature>
<evidence type="ECO:0000256" key="2">
    <source>
        <dbReference type="SAM" id="SignalP"/>
    </source>
</evidence>
<keyword evidence="3" id="KW-1185">Reference proteome</keyword>
<feature type="compositionally biased region" description="Acidic residues" evidence="1">
    <location>
        <begin position="68"/>
        <end position="90"/>
    </location>
</feature>
<name>A0A6J2Y2H9_SITOR</name>
<dbReference type="AlphaFoldDB" id="A0A6J2Y2H9"/>
<feature type="signal peptide" evidence="2">
    <location>
        <begin position="1"/>
        <end position="20"/>
    </location>
</feature>
<protein>
    <submittedName>
        <fullName evidence="4">Uncharacterized protein LOC115883059</fullName>
    </submittedName>
</protein>
<dbReference type="RefSeq" id="XP_030757195.1">
    <property type="nucleotide sequence ID" value="XM_030901335.1"/>
</dbReference>
<proteinExistence type="predicted"/>
<sequence>MRSIIVLFVALALVSVQVSADTNGWFGPIISNLLPSPESDTPELSDNFPIFNEQKSEDEDYASATDFPVEELTTEEIDATTAVAEEEDGEIGQNNPTEAEEEVSTEEAVEAEEEVIDSEAVCQECFEKILNLIYSIQKSL</sequence>
<dbReference type="GeneID" id="115883059"/>
<dbReference type="InParanoid" id="A0A6J2Y2H9"/>